<dbReference type="InterPro" id="IPR036322">
    <property type="entry name" value="WD40_repeat_dom_sf"/>
</dbReference>
<dbReference type="GO" id="GO:0008270">
    <property type="term" value="F:zinc ion binding"/>
    <property type="evidence" value="ECO:0007669"/>
    <property type="project" value="UniProtKB-KW"/>
</dbReference>
<dbReference type="PROSITE" id="PS50294">
    <property type="entry name" value="WD_REPEATS_REGION"/>
    <property type="match status" value="2"/>
</dbReference>
<dbReference type="PROSITE" id="PS50089">
    <property type="entry name" value="ZF_RING_2"/>
    <property type="match status" value="1"/>
</dbReference>
<organism evidence="10">
    <name type="scientific">Ostreococcus tauri</name>
    <name type="common">Marine green alga</name>
    <dbReference type="NCBI Taxonomy" id="70448"/>
    <lineage>
        <taxon>Eukaryota</taxon>
        <taxon>Viridiplantae</taxon>
        <taxon>Chlorophyta</taxon>
        <taxon>Mamiellophyceae</taxon>
        <taxon>Mamiellales</taxon>
        <taxon>Bathycoccaceae</taxon>
        <taxon>Ostreococcus</taxon>
    </lineage>
</organism>
<feature type="repeat" description="WD" evidence="7">
    <location>
        <begin position="390"/>
        <end position="432"/>
    </location>
</feature>
<dbReference type="PANTHER" id="PTHR44080">
    <property type="entry name" value="E3 UBIQUITIN-PROTEIN LIGASE COP1"/>
    <property type="match status" value="1"/>
</dbReference>
<dbReference type="SMART" id="SM00184">
    <property type="entry name" value="RING"/>
    <property type="match status" value="1"/>
</dbReference>
<dbReference type="InterPro" id="IPR017907">
    <property type="entry name" value="Znf_RING_CS"/>
</dbReference>
<dbReference type="Pfam" id="PF13445">
    <property type="entry name" value="zf-RING_UBOX"/>
    <property type="match status" value="1"/>
</dbReference>
<dbReference type="AlphaFoldDB" id="A0A1Y5I5U6"/>
<evidence type="ECO:0000256" key="6">
    <source>
        <dbReference type="PROSITE-ProRule" id="PRU00175"/>
    </source>
</evidence>
<feature type="domain" description="RING-type" evidence="9">
    <location>
        <begin position="23"/>
        <end position="69"/>
    </location>
</feature>
<keyword evidence="3" id="KW-0677">Repeat</keyword>
<keyword evidence="8" id="KW-0175">Coiled coil</keyword>
<evidence type="ECO:0000313" key="10">
    <source>
        <dbReference type="EMBL" id="OUS44077.1"/>
    </source>
</evidence>
<dbReference type="PROSITE" id="PS00518">
    <property type="entry name" value="ZF_RING_1"/>
    <property type="match status" value="1"/>
</dbReference>
<keyword evidence="2" id="KW-0479">Metal-binding</keyword>
<dbReference type="Gene3D" id="2.130.10.10">
    <property type="entry name" value="YVTN repeat-like/Quinoprotein amine dehydrogenase"/>
    <property type="match status" value="1"/>
</dbReference>
<dbReference type="Pfam" id="PF00400">
    <property type="entry name" value="WD40"/>
    <property type="match status" value="2"/>
</dbReference>
<evidence type="ECO:0000256" key="1">
    <source>
        <dbReference type="ARBA" id="ARBA00022574"/>
    </source>
</evidence>
<proteinExistence type="predicted"/>
<feature type="repeat" description="WD" evidence="7">
    <location>
        <begin position="476"/>
        <end position="516"/>
    </location>
</feature>
<protein>
    <submittedName>
        <fullName evidence="10">COP1-like protein</fullName>
    </submittedName>
</protein>
<dbReference type="SMART" id="SM00320">
    <property type="entry name" value="WD40"/>
    <property type="match status" value="7"/>
</dbReference>
<reference evidence="10" key="1">
    <citation type="submission" date="2017-04" db="EMBL/GenBank/DDBJ databases">
        <title>Population genomics of picophytoplankton unveils novel chromosome hypervariability.</title>
        <authorList>
            <consortium name="DOE Joint Genome Institute"/>
            <person name="Blanc-Mathieu R."/>
            <person name="Krasovec M."/>
            <person name="Hebrard M."/>
            <person name="Yau S."/>
            <person name="Desgranges E."/>
            <person name="Martin J."/>
            <person name="Schackwitz W."/>
            <person name="Kuo A."/>
            <person name="Salin G."/>
            <person name="Donnadieu C."/>
            <person name="Desdevises Y."/>
            <person name="Sanchez-Ferandin S."/>
            <person name="Moreau H."/>
            <person name="Rivals E."/>
            <person name="Grigoriev I.V."/>
            <person name="Grimsley N."/>
            <person name="Eyre-Walker A."/>
            <person name="Piganeau G."/>
        </authorList>
    </citation>
    <scope>NUCLEOTIDE SEQUENCE [LARGE SCALE GENOMIC DNA]</scope>
    <source>
        <strain evidence="10">RCC 1115</strain>
    </source>
</reference>
<dbReference type="GO" id="GO:0043161">
    <property type="term" value="P:proteasome-mediated ubiquitin-dependent protein catabolic process"/>
    <property type="evidence" value="ECO:0007669"/>
    <property type="project" value="TreeGrafter"/>
</dbReference>
<dbReference type="SUPFAM" id="SSF57850">
    <property type="entry name" value="RING/U-box"/>
    <property type="match status" value="1"/>
</dbReference>
<name>A0A1Y5I5U6_OSTTA</name>
<dbReference type="InterPro" id="IPR042755">
    <property type="entry name" value="COP1"/>
</dbReference>
<dbReference type="InterPro" id="IPR015943">
    <property type="entry name" value="WD40/YVTN_repeat-like_dom_sf"/>
</dbReference>
<gene>
    <name evidence="10" type="ORF">BE221DRAFT_147363</name>
</gene>
<evidence type="ECO:0000256" key="3">
    <source>
        <dbReference type="ARBA" id="ARBA00022737"/>
    </source>
</evidence>
<evidence type="ECO:0000256" key="8">
    <source>
        <dbReference type="SAM" id="Coils"/>
    </source>
</evidence>
<dbReference type="PROSITE" id="PS50082">
    <property type="entry name" value="WD_REPEATS_2"/>
    <property type="match status" value="2"/>
</dbReference>
<dbReference type="InterPro" id="IPR013083">
    <property type="entry name" value="Znf_RING/FYVE/PHD"/>
</dbReference>
<evidence type="ECO:0000256" key="4">
    <source>
        <dbReference type="ARBA" id="ARBA00022771"/>
    </source>
</evidence>
<dbReference type="PROSITE" id="PS00678">
    <property type="entry name" value="WD_REPEATS_1"/>
    <property type="match status" value="1"/>
</dbReference>
<evidence type="ECO:0000256" key="2">
    <source>
        <dbReference type="ARBA" id="ARBA00022723"/>
    </source>
</evidence>
<dbReference type="GO" id="GO:0061630">
    <property type="term" value="F:ubiquitin protein ligase activity"/>
    <property type="evidence" value="ECO:0007669"/>
    <property type="project" value="InterPro"/>
</dbReference>
<dbReference type="InterPro" id="IPR019775">
    <property type="entry name" value="WD40_repeat_CS"/>
</dbReference>
<dbReference type="InterPro" id="IPR001841">
    <property type="entry name" value="Znf_RING"/>
</dbReference>
<dbReference type="Gene3D" id="3.30.40.10">
    <property type="entry name" value="Zinc/RING finger domain, C3HC4 (zinc finger)"/>
    <property type="match status" value="1"/>
</dbReference>
<keyword evidence="1 7" id="KW-0853">WD repeat</keyword>
<dbReference type="SUPFAM" id="SSF50978">
    <property type="entry name" value="WD40 repeat-like"/>
    <property type="match status" value="1"/>
</dbReference>
<evidence type="ECO:0000256" key="5">
    <source>
        <dbReference type="ARBA" id="ARBA00022833"/>
    </source>
</evidence>
<keyword evidence="4 6" id="KW-0863">Zinc-finger</keyword>
<dbReference type="InterPro" id="IPR001680">
    <property type="entry name" value="WD40_rpt"/>
</dbReference>
<dbReference type="InterPro" id="IPR027370">
    <property type="entry name" value="Znf-RING_euk"/>
</dbReference>
<sequence>MAATPSTRGARGRHDAVRTLVTCPICLDPFSDAHCVATCGHTFCHACARATLDASASGGGERMAACPTCGSRFTNEQLVPNAAVNGMVAEMRRMLEEEEEKAAAGSIVADGADDLERLTPLVKKLSEKHRELVLESRAASREVLKEFLLESRARKEASAEALERELRCLSSDINAVRREIQLLGGGDDSEQLQDLLRSRGEVYDKEVITRAMEALGLTRVGDIVVDESKRRRVLRQFNELQSWYSRRRCLEKTDDEGAEPADDACPSDSETIEEFSKLIDTFKRFSNITMATELVTTEGGGTNTGSPISSIEFDSTEENFATAGVSKRIQFYNLERVLAGSRQPAEQIMTHSKLTCLSYNKLIRQHIAASDYEGVVSIWDVEKKRAIIDFEEHEKRIWSVDFCRSNPSLLVSGSDDYLVKIWNTDQRNSVHEIDMEANVCCVQFSPNDDHGIAISCVNQKAYIFDLRRLDEPLHVLEAHRKAVSYIKYLNAKEVVTASTDNTINVWNTNSGDLTCTLKGHLNERNFVGLTTAGSQHIACGSETNEVFLYRKDLPMPITSISFAQERAPEERGFISACTWKSDDSVLIGANSNGVVRVFHV</sequence>
<dbReference type="Proteomes" id="UP000195557">
    <property type="component" value="Unassembled WGS sequence"/>
</dbReference>
<feature type="coiled-coil region" evidence="8">
    <location>
        <begin position="81"/>
        <end position="179"/>
    </location>
</feature>
<accession>A0A1Y5I5U6</accession>
<dbReference type="EMBL" id="KZ155826">
    <property type="protein sequence ID" value="OUS44077.1"/>
    <property type="molecule type" value="Genomic_DNA"/>
</dbReference>
<evidence type="ECO:0000256" key="7">
    <source>
        <dbReference type="PROSITE-ProRule" id="PRU00221"/>
    </source>
</evidence>
<keyword evidence="5" id="KW-0862">Zinc</keyword>
<evidence type="ECO:0000259" key="9">
    <source>
        <dbReference type="PROSITE" id="PS50089"/>
    </source>
</evidence>
<dbReference type="PANTHER" id="PTHR44080:SF1">
    <property type="entry name" value="E3 UBIQUITIN-PROTEIN LIGASE COP1"/>
    <property type="match status" value="1"/>
</dbReference>